<reference evidence="4 5" key="1">
    <citation type="journal article" date="2024" name="IMA Fungus">
        <title>IMA Genome - F19 : A genome assembly and annotation guide to empower mycologists, including annotated draft genome sequences of Ceratocystis pirilliformis, Diaporthe australafricana, Fusarium ophioides, Paecilomyces lecythidis, and Sporothrix stenoceras.</title>
        <authorList>
            <person name="Aylward J."/>
            <person name="Wilson A.M."/>
            <person name="Visagie C.M."/>
            <person name="Spraker J."/>
            <person name="Barnes I."/>
            <person name="Buitendag C."/>
            <person name="Ceriani C."/>
            <person name="Del Mar Angel L."/>
            <person name="du Plessis D."/>
            <person name="Fuchs T."/>
            <person name="Gasser K."/>
            <person name="Kramer D."/>
            <person name="Li W."/>
            <person name="Munsamy K."/>
            <person name="Piso A."/>
            <person name="Price J.L."/>
            <person name="Sonnekus B."/>
            <person name="Thomas C."/>
            <person name="van der Nest A."/>
            <person name="van Dijk A."/>
            <person name="van Heerden A."/>
            <person name="van Vuuren N."/>
            <person name="Yilmaz N."/>
            <person name="Duong T.A."/>
            <person name="van der Merwe N.A."/>
            <person name="Wingfield M.J."/>
            <person name="Wingfield B.D."/>
        </authorList>
    </citation>
    <scope>NUCLEOTIDE SEQUENCE [LARGE SCALE GENOMIC DNA]</scope>
    <source>
        <strain evidence="4 5">CMW 18300</strain>
    </source>
</reference>
<dbReference type="Pfam" id="PF12051">
    <property type="entry name" value="DUF3533"/>
    <property type="match status" value="1"/>
</dbReference>
<evidence type="ECO:0000259" key="3">
    <source>
        <dbReference type="Pfam" id="PF12051"/>
    </source>
</evidence>
<dbReference type="EMBL" id="JAWRVE010000029">
    <property type="protein sequence ID" value="KAL1872355.1"/>
    <property type="molecule type" value="Genomic_DNA"/>
</dbReference>
<dbReference type="PANTHER" id="PTHR34814">
    <property type="entry name" value="NITROSOGUANIDINE RESISTANCE PROTEIN SNG1"/>
    <property type="match status" value="1"/>
</dbReference>
<feature type="transmembrane region" description="Helical" evidence="2">
    <location>
        <begin position="26"/>
        <end position="49"/>
    </location>
</feature>
<organism evidence="4 5">
    <name type="scientific">Diaporthe australafricana</name>
    <dbReference type="NCBI Taxonomy" id="127596"/>
    <lineage>
        <taxon>Eukaryota</taxon>
        <taxon>Fungi</taxon>
        <taxon>Dikarya</taxon>
        <taxon>Ascomycota</taxon>
        <taxon>Pezizomycotina</taxon>
        <taxon>Sordariomycetes</taxon>
        <taxon>Sordariomycetidae</taxon>
        <taxon>Diaporthales</taxon>
        <taxon>Diaporthaceae</taxon>
        <taxon>Diaporthe</taxon>
    </lineage>
</organism>
<feature type="transmembrane region" description="Helical" evidence="2">
    <location>
        <begin position="268"/>
        <end position="288"/>
    </location>
</feature>
<dbReference type="InterPro" id="IPR053001">
    <property type="entry name" value="MNNG_permease-like"/>
</dbReference>
<feature type="transmembrane region" description="Helical" evidence="2">
    <location>
        <begin position="233"/>
        <end position="256"/>
    </location>
</feature>
<feature type="domain" description="DUF3533" evidence="3">
    <location>
        <begin position="34"/>
        <end position="397"/>
    </location>
</feature>
<sequence length="440" mass="48512">MEEAGAGQSGPPPSPGRYFAMTRKPYFTATVMSGLILNILFLANMSYIFGSIFQSVERTHALNVLLVDYDGGVVSRSLRAAYSSLKSNSFVTIHEQSASDFSSTTAIDNAVCRGDYWAAVYVAPNASSSLAQALEGGPAAENYNPSSALGVVWNEVHYPVISQGYVYSGLQTLLGATGSVYYSINGSQALSTMNQSDAGARAAFFRPISSTIKNLNPVGTGAKVLWNTATIPFMIIMQFFYILALNGITLGFDYYAKIPTKTLIPMRLCIGIVYTFIASLTSTGYIWAFRQNFNVTGSQFAESWMAIWLANHTNFLFVDIATAIVPMAYMSHIVLTWIILNVTSTIFPFELSAGFYRIGYAWPYHNLYEILVNIWSSGCVNRLYRNLPIIFAWWIVFFGVNLWAQRRRCRLAKEQVALEGQKAPRKGGQPEKPGTADSSD</sequence>
<evidence type="ECO:0000313" key="5">
    <source>
        <dbReference type="Proteomes" id="UP001583177"/>
    </source>
</evidence>
<evidence type="ECO:0000313" key="4">
    <source>
        <dbReference type="EMBL" id="KAL1872355.1"/>
    </source>
</evidence>
<evidence type="ECO:0000256" key="1">
    <source>
        <dbReference type="SAM" id="MobiDB-lite"/>
    </source>
</evidence>
<keyword evidence="5" id="KW-1185">Reference proteome</keyword>
<proteinExistence type="predicted"/>
<comment type="caution">
    <text evidence="4">The sequence shown here is derived from an EMBL/GenBank/DDBJ whole genome shotgun (WGS) entry which is preliminary data.</text>
</comment>
<dbReference type="Proteomes" id="UP001583177">
    <property type="component" value="Unassembled WGS sequence"/>
</dbReference>
<name>A0ABR3X9L8_9PEZI</name>
<feature type="region of interest" description="Disordered" evidence="1">
    <location>
        <begin position="418"/>
        <end position="440"/>
    </location>
</feature>
<dbReference type="PANTHER" id="PTHR34814:SF2">
    <property type="entry name" value="DUF3533 DOMAIN-CONTAINING PROTEIN"/>
    <property type="match status" value="1"/>
</dbReference>
<accession>A0ABR3X9L8</accession>
<evidence type="ECO:0000256" key="2">
    <source>
        <dbReference type="SAM" id="Phobius"/>
    </source>
</evidence>
<feature type="transmembrane region" description="Helical" evidence="2">
    <location>
        <begin position="337"/>
        <end position="363"/>
    </location>
</feature>
<keyword evidence="2" id="KW-0472">Membrane</keyword>
<protein>
    <recommendedName>
        <fullName evidence="3">DUF3533 domain-containing protein</fullName>
    </recommendedName>
</protein>
<keyword evidence="2" id="KW-0812">Transmembrane</keyword>
<gene>
    <name evidence="4" type="ORF">Daus18300_004325</name>
</gene>
<keyword evidence="2" id="KW-1133">Transmembrane helix</keyword>
<feature type="transmembrane region" description="Helical" evidence="2">
    <location>
        <begin position="308"/>
        <end position="330"/>
    </location>
</feature>
<feature type="transmembrane region" description="Helical" evidence="2">
    <location>
        <begin position="383"/>
        <end position="404"/>
    </location>
</feature>
<dbReference type="InterPro" id="IPR022703">
    <property type="entry name" value="DUF3533"/>
</dbReference>